<accession>A0A194XAA5</accession>
<proteinExistence type="predicted"/>
<dbReference type="KEGG" id="psco:LY89DRAFT_71983"/>
<reference evidence="2 3" key="1">
    <citation type="submission" date="2015-10" db="EMBL/GenBank/DDBJ databases">
        <title>Full genome of DAOMC 229536 Phialocephala scopiformis, a fungal endophyte of spruce producing the potent anti-insectan compound rugulosin.</title>
        <authorList>
            <consortium name="DOE Joint Genome Institute"/>
            <person name="Walker A.K."/>
            <person name="Frasz S.L."/>
            <person name="Seifert K.A."/>
            <person name="Miller J.D."/>
            <person name="Mondo S.J."/>
            <person name="Labutti K."/>
            <person name="Lipzen A."/>
            <person name="Dockter R."/>
            <person name="Kennedy M."/>
            <person name="Grigoriev I.V."/>
            <person name="Spatafora J.W."/>
        </authorList>
    </citation>
    <scope>NUCLEOTIDE SEQUENCE [LARGE SCALE GENOMIC DNA]</scope>
    <source>
        <strain evidence="2 3">CBS 120377</strain>
    </source>
</reference>
<evidence type="ECO:0000313" key="3">
    <source>
        <dbReference type="Proteomes" id="UP000070700"/>
    </source>
</evidence>
<gene>
    <name evidence="2" type="ORF">LY89DRAFT_71983</name>
</gene>
<sequence length="134" mass="15052">MRWRLLSGAGSTGPGRRPSSWLSSLLFQITVLAFFCTFYFFCCLAESILRHYNLRVFFDIQNLRQMAELGLIASGMGIASLGIQIGSGIIKLKQLWDDVNDAPEDIKYLLEEIETLSDLLSSTDENDNLPRSAK</sequence>
<dbReference type="AlphaFoldDB" id="A0A194XAA5"/>
<feature type="transmembrane region" description="Helical" evidence="1">
    <location>
        <begin position="25"/>
        <end position="49"/>
    </location>
</feature>
<dbReference type="Proteomes" id="UP000070700">
    <property type="component" value="Unassembled WGS sequence"/>
</dbReference>
<dbReference type="EMBL" id="KQ947415">
    <property type="protein sequence ID" value="KUJ17096.1"/>
    <property type="molecule type" value="Genomic_DNA"/>
</dbReference>
<dbReference type="OrthoDB" id="3200163at2759"/>
<name>A0A194XAA5_MOLSC</name>
<evidence type="ECO:0000313" key="2">
    <source>
        <dbReference type="EMBL" id="KUJ17096.1"/>
    </source>
</evidence>
<feature type="transmembrane region" description="Helical" evidence="1">
    <location>
        <begin position="69"/>
        <end position="90"/>
    </location>
</feature>
<organism evidence="2 3">
    <name type="scientific">Mollisia scopiformis</name>
    <name type="common">Conifer needle endophyte fungus</name>
    <name type="synonym">Phialocephala scopiformis</name>
    <dbReference type="NCBI Taxonomy" id="149040"/>
    <lineage>
        <taxon>Eukaryota</taxon>
        <taxon>Fungi</taxon>
        <taxon>Dikarya</taxon>
        <taxon>Ascomycota</taxon>
        <taxon>Pezizomycotina</taxon>
        <taxon>Leotiomycetes</taxon>
        <taxon>Helotiales</taxon>
        <taxon>Mollisiaceae</taxon>
        <taxon>Mollisia</taxon>
    </lineage>
</organism>
<evidence type="ECO:0000256" key="1">
    <source>
        <dbReference type="SAM" id="Phobius"/>
    </source>
</evidence>
<keyword evidence="1" id="KW-1133">Transmembrane helix</keyword>
<protein>
    <submittedName>
        <fullName evidence="2">Uncharacterized protein</fullName>
    </submittedName>
</protein>
<keyword evidence="3" id="KW-1185">Reference proteome</keyword>
<keyword evidence="1" id="KW-0812">Transmembrane</keyword>
<dbReference type="RefSeq" id="XP_018071451.1">
    <property type="nucleotide sequence ID" value="XM_018218526.1"/>
</dbReference>
<keyword evidence="1" id="KW-0472">Membrane</keyword>
<dbReference type="InParanoid" id="A0A194XAA5"/>
<dbReference type="GeneID" id="28828252"/>